<dbReference type="EMBL" id="JAUJYO010000010">
    <property type="protein sequence ID" value="KAK1307007.1"/>
    <property type="molecule type" value="Genomic_DNA"/>
</dbReference>
<evidence type="ECO:0000313" key="8">
    <source>
        <dbReference type="Proteomes" id="UP001180020"/>
    </source>
</evidence>
<comment type="similarity">
    <text evidence="3">Belongs to the pICln (TC 1.A.47) family.</text>
</comment>
<dbReference type="Gene3D" id="2.30.29.30">
    <property type="entry name" value="Pleckstrin-homology domain (PH domain)/Phosphotyrosine-binding domain (PTB)"/>
    <property type="match status" value="1"/>
</dbReference>
<protein>
    <submittedName>
        <fullName evidence="7">Chloride conductance regulatory protein ICln</fullName>
    </submittedName>
</protein>
<accession>A0AAV9E1I8</accession>
<dbReference type="GO" id="GO:0034709">
    <property type="term" value="C:methylosome"/>
    <property type="evidence" value="ECO:0007669"/>
    <property type="project" value="InterPro"/>
</dbReference>
<evidence type="ECO:0000313" key="7">
    <source>
        <dbReference type="EMBL" id="KAK1307007.1"/>
    </source>
</evidence>
<evidence type="ECO:0000256" key="3">
    <source>
        <dbReference type="ARBA" id="ARBA00007054"/>
    </source>
</evidence>
<comment type="subcellular location">
    <subcellularLocation>
        <location evidence="2">Cytoplasm</location>
    </subcellularLocation>
    <subcellularLocation>
        <location evidence="1">Nucleus</location>
    </subcellularLocation>
</comment>
<dbReference type="AlphaFoldDB" id="A0AAV9E1I8"/>
<dbReference type="Proteomes" id="UP001180020">
    <property type="component" value="Unassembled WGS sequence"/>
</dbReference>
<dbReference type="GO" id="GO:0006821">
    <property type="term" value="P:chloride transport"/>
    <property type="evidence" value="ECO:0007669"/>
    <property type="project" value="InterPro"/>
</dbReference>
<dbReference type="PANTHER" id="PTHR21399:SF0">
    <property type="entry name" value="METHYLOSOME SUBUNIT PICLN"/>
    <property type="match status" value="1"/>
</dbReference>
<dbReference type="GO" id="GO:0006884">
    <property type="term" value="P:cell volume homeostasis"/>
    <property type="evidence" value="ECO:0007669"/>
    <property type="project" value="InterPro"/>
</dbReference>
<organism evidence="7 8">
    <name type="scientific">Acorus calamus</name>
    <name type="common">Sweet flag</name>
    <dbReference type="NCBI Taxonomy" id="4465"/>
    <lineage>
        <taxon>Eukaryota</taxon>
        <taxon>Viridiplantae</taxon>
        <taxon>Streptophyta</taxon>
        <taxon>Embryophyta</taxon>
        <taxon>Tracheophyta</taxon>
        <taxon>Spermatophyta</taxon>
        <taxon>Magnoliopsida</taxon>
        <taxon>Liliopsida</taxon>
        <taxon>Acoraceae</taxon>
        <taxon>Acorus</taxon>
    </lineage>
</organism>
<dbReference type="GO" id="GO:0005681">
    <property type="term" value="C:spliceosomal complex"/>
    <property type="evidence" value="ECO:0007669"/>
    <property type="project" value="TreeGrafter"/>
</dbReference>
<evidence type="ECO:0000256" key="4">
    <source>
        <dbReference type="ARBA" id="ARBA00022490"/>
    </source>
</evidence>
<dbReference type="GO" id="GO:0034715">
    <property type="term" value="C:pICln-Sm protein complex"/>
    <property type="evidence" value="ECO:0007669"/>
    <property type="project" value="InterPro"/>
</dbReference>
<dbReference type="Pfam" id="PF03517">
    <property type="entry name" value="Voldacs"/>
    <property type="match status" value="1"/>
</dbReference>
<dbReference type="InterPro" id="IPR039924">
    <property type="entry name" value="ICln/Lot5/Saf5"/>
</dbReference>
<keyword evidence="4" id="KW-0963">Cytoplasm</keyword>
<dbReference type="InterPro" id="IPR003521">
    <property type="entry name" value="ICln"/>
</dbReference>
<dbReference type="GO" id="GO:0005829">
    <property type="term" value="C:cytosol"/>
    <property type="evidence" value="ECO:0007669"/>
    <property type="project" value="InterPro"/>
</dbReference>
<name>A0AAV9E1I8_ACOCL</name>
<feature type="compositionally biased region" description="Basic and acidic residues" evidence="6">
    <location>
        <begin position="10"/>
        <end position="21"/>
    </location>
</feature>
<dbReference type="PRINTS" id="PR01348">
    <property type="entry name" value="ICLNCHANNEL"/>
</dbReference>
<reference evidence="7" key="2">
    <citation type="submission" date="2023-06" db="EMBL/GenBank/DDBJ databases">
        <authorList>
            <person name="Ma L."/>
            <person name="Liu K.-W."/>
            <person name="Li Z."/>
            <person name="Hsiao Y.-Y."/>
            <person name="Qi Y."/>
            <person name="Fu T."/>
            <person name="Tang G."/>
            <person name="Zhang D."/>
            <person name="Sun W.-H."/>
            <person name="Liu D.-K."/>
            <person name="Li Y."/>
            <person name="Chen G.-Z."/>
            <person name="Liu X.-D."/>
            <person name="Liao X.-Y."/>
            <person name="Jiang Y.-T."/>
            <person name="Yu X."/>
            <person name="Hao Y."/>
            <person name="Huang J."/>
            <person name="Zhao X.-W."/>
            <person name="Ke S."/>
            <person name="Chen Y.-Y."/>
            <person name="Wu W.-L."/>
            <person name="Hsu J.-L."/>
            <person name="Lin Y.-F."/>
            <person name="Huang M.-D."/>
            <person name="Li C.-Y."/>
            <person name="Huang L."/>
            <person name="Wang Z.-W."/>
            <person name="Zhao X."/>
            <person name="Zhong W.-Y."/>
            <person name="Peng D.-H."/>
            <person name="Ahmad S."/>
            <person name="Lan S."/>
            <person name="Zhang J.-S."/>
            <person name="Tsai W.-C."/>
            <person name="Van De Peer Y."/>
            <person name="Liu Z.-J."/>
        </authorList>
    </citation>
    <scope>NUCLEOTIDE SEQUENCE</scope>
    <source>
        <strain evidence="7">CP</strain>
        <tissue evidence="7">Leaves</tissue>
    </source>
</reference>
<comment type="caution">
    <text evidence="7">The sequence shown here is derived from an EMBL/GenBank/DDBJ whole genome shotgun (WGS) entry which is preliminary data.</text>
</comment>
<evidence type="ECO:0000256" key="2">
    <source>
        <dbReference type="ARBA" id="ARBA00004496"/>
    </source>
</evidence>
<dbReference type="InterPro" id="IPR011993">
    <property type="entry name" value="PH-like_dom_sf"/>
</dbReference>
<evidence type="ECO:0000256" key="1">
    <source>
        <dbReference type="ARBA" id="ARBA00004123"/>
    </source>
</evidence>
<dbReference type="GO" id="GO:0005886">
    <property type="term" value="C:plasma membrane"/>
    <property type="evidence" value="ECO:0007669"/>
    <property type="project" value="InterPro"/>
</dbReference>
<dbReference type="GO" id="GO:0045292">
    <property type="term" value="P:mRNA cis splicing, via spliceosome"/>
    <property type="evidence" value="ECO:0007669"/>
    <property type="project" value="TreeGrafter"/>
</dbReference>
<evidence type="ECO:0000256" key="5">
    <source>
        <dbReference type="ARBA" id="ARBA00023242"/>
    </source>
</evidence>
<proteinExistence type="inferred from homology"/>
<keyword evidence="5" id="KW-0539">Nucleus</keyword>
<gene>
    <name evidence="7" type="ORF">QJS10_CPA10g00793</name>
</gene>
<dbReference type="PANTHER" id="PTHR21399">
    <property type="entry name" value="CHLORIDE CONDUCTANCE REGULATORY PROTEIN ICLN"/>
    <property type="match status" value="1"/>
</dbReference>
<keyword evidence="8" id="KW-1185">Reference proteome</keyword>
<feature type="region of interest" description="Disordered" evidence="6">
    <location>
        <begin position="1"/>
        <end position="24"/>
    </location>
</feature>
<reference evidence="7" key="1">
    <citation type="journal article" date="2023" name="Nat. Commun.">
        <title>Diploid and tetraploid genomes of Acorus and the evolution of monocots.</title>
        <authorList>
            <person name="Ma L."/>
            <person name="Liu K.W."/>
            <person name="Li Z."/>
            <person name="Hsiao Y.Y."/>
            <person name="Qi Y."/>
            <person name="Fu T."/>
            <person name="Tang G.D."/>
            <person name="Zhang D."/>
            <person name="Sun W.H."/>
            <person name="Liu D.K."/>
            <person name="Li Y."/>
            <person name="Chen G.Z."/>
            <person name="Liu X.D."/>
            <person name="Liao X.Y."/>
            <person name="Jiang Y.T."/>
            <person name="Yu X."/>
            <person name="Hao Y."/>
            <person name="Huang J."/>
            <person name="Zhao X.W."/>
            <person name="Ke S."/>
            <person name="Chen Y.Y."/>
            <person name="Wu W.L."/>
            <person name="Hsu J.L."/>
            <person name="Lin Y.F."/>
            <person name="Huang M.D."/>
            <person name="Li C.Y."/>
            <person name="Huang L."/>
            <person name="Wang Z.W."/>
            <person name="Zhao X."/>
            <person name="Zhong W.Y."/>
            <person name="Peng D.H."/>
            <person name="Ahmad S."/>
            <person name="Lan S."/>
            <person name="Zhang J.S."/>
            <person name="Tsai W.C."/>
            <person name="Van de Peer Y."/>
            <person name="Liu Z.J."/>
        </authorList>
    </citation>
    <scope>NUCLEOTIDE SEQUENCE</scope>
    <source>
        <strain evidence="7">CP</strain>
    </source>
</reference>
<dbReference type="GO" id="GO:0000387">
    <property type="term" value="P:spliceosomal snRNP assembly"/>
    <property type="evidence" value="ECO:0007669"/>
    <property type="project" value="InterPro"/>
</dbReference>
<sequence>MALGLTNISEDERNSDGHPLLDADNGEELMHVQPGVSIALGNRAPEPSGTLFISTMRVVWLSDGERTKGYGVDFVSISLHAVSRDPDAYSSPCIYCQIDKGDDEESDGSDSECNEDLDLSKISEMRLIPSDPSQLDNLFNIFCECAALNPEPGEDDEEENEWIFGDEQNGEAIGADGGDASEWHFSENLANPIGQANGGHDLAHSVLELQINDQRFEDAEEMEHEEPDGHQ</sequence>
<evidence type="ECO:0000256" key="6">
    <source>
        <dbReference type="SAM" id="MobiDB-lite"/>
    </source>
</evidence>